<proteinExistence type="predicted"/>
<accession>A0AAF5PJ14</accession>
<evidence type="ECO:0000313" key="2">
    <source>
        <dbReference type="WBParaSite" id="mrna-Wban_01396"/>
    </source>
</evidence>
<reference evidence="1" key="1">
    <citation type="submission" date="2015-03" db="EMBL/GenBank/DDBJ databases">
        <title>Wuchereria bancrofti Genome Sequencing Papua New Guinea Strain.</title>
        <authorList>
            <person name="Small S.T."/>
            <person name="Serre D."/>
            <person name="Zimmerman P.A."/>
        </authorList>
    </citation>
    <scope>NUCLEOTIDE SEQUENCE [LARGE SCALE GENOMIC DNA]</scope>
    <source>
        <strain evidence="1">pt0022</strain>
    </source>
</reference>
<protein>
    <submittedName>
        <fullName evidence="2">Uncharacterized protein</fullName>
    </submittedName>
</protein>
<name>A0AAF5PJ14_WUCBA</name>
<dbReference type="Proteomes" id="UP000093561">
    <property type="component" value="Unassembled WGS sequence"/>
</dbReference>
<organism evidence="1 2">
    <name type="scientific">Wuchereria bancrofti</name>
    <dbReference type="NCBI Taxonomy" id="6293"/>
    <lineage>
        <taxon>Eukaryota</taxon>
        <taxon>Metazoa</taxon>
        <taxon>Ecdysozoa</taxon>
        <taxon>Nematoda</taxon>
        <taxon>Chromadorea</taxon>
        <taxon>Rhabditida</taxon>
        <taxon>Spirurina</taxon>
        <taxon>Spiruromorpha</taxon>
        <taxon>Filarioidea</taxon>
        <taxon>Onchocercidae</taxon>
        <taxon>Wuchereria</taxon>
    </lineage>
</organism>
<reference evidence="1" key="2">
    <citation type="journal article" date="2016" name="Mol. Ecol.">
        <title>Population genomics of the filarial nematode parasite Wuchereria bancrofti from mosquitoes.</title>
        <authorList>
            <person name="Small S.T."/>
            <person name="Reimer L.J."/>
            <person name="Tisch D.J."/>
            <person name="King C.L."/>
            <person name="Christensen B.M."/>
            <person name="Siba P.M."/>
            <person name="Kazura J.W."/>
            <person name="Serre D."/>
            <person name="Zimmerman P.A."/>
        </authorList>
    </citation>
    <scope>NUCLEOTIDE SEQUENCE</scope>
    <source>
        <strain evidence="1">pt0022</strain>
    </source>
</reference>
<dbReference type="WBParaSite" id="mrna-Wban_01396">
    <property type="protein sequence ID" value="mrna-Wban_01396"/>
    <property type="gene ID" value="Wban_01396"/>
</dbReference>
<dbReference type="AlphaFoldDB" id="A0AAF5PJ14"/>
<sequence>MSIIKKERPLFHIIKCASFFFFFCQISLN</sequence>
<evidence type="ECO:0000313" key="1">
    <source>
        <dbReference type="Proteomes" id="UP000093561"/>
    </source>
</evidence>
<reference evidence="2" key="3">
    <citation type="submission" date="2024-02" db="UniProtKB">
        <authorList>
            <consortium name="WormBaseParasite"/>
        </authorList>
    </citation>
    <scope>IDENTIFICATION</scope>
    <source>
        <strain evidence="2">pt0022</strain>
    </source>
</reference>